<evidence type="ECO:0000313" key="4">
    <source>
        <dbReference type="Proteomes" id="UP001060919"/>
    </source>
</evidence>
<feature type="chain" id="PRO_5036834217" evidence="1">
    <location>
        <begin position="23"/>
        <end position="326"/>
    </location>
</feature>
<keyword evidence="4" id="KW-1185">Reference proteome</keyword>
<dbReference type="KEGG" id="aup:AsAng_0039260"/>
<dbReference type="Pfam" id="PF18962">
    <property type="entry name" value="Por_Secre_tail"/>
    <property type="match status" value="1"/>
</dbReference>
<dbReference type="NCBIfam" id="TIGR04183">
    <property type="entry name" value="Por_Secre_tail"/>
    <property type="match status" value="1"/>
</dbReference>
<gene>
    <name evidence="3" type="ORF">AsAng_0039260</name>
</gene>
<feature type="signal peptide" evidence="1">
    <location>
        <begin position="1"/>
        <end position="22"/>
    </location>
</feature>
<sequence>MSLSKQFFTYLFLAILSTSTFAQTGWTTCNTNPGVLTGTTTSILPTDSTPLATFVSPPSPTSTIPNTEFVVMLNDSIASDSMGFAIIGTSIDGRVSPMNMGLSVGDSFSIAAFSYDIQQIKLIVHGIFNNQAAIPPIAIPCCTFFDNIIPNFCTNLNAMGISDSSDINDLNDVMTFVAAFAPGRGLSLAGLSFILTGISDSTIAGLGCTYGINICHAADSISSNHDHYVVTTGVNTTKIAGNDALQTAISPNPFKHTITAKISSKTSGKHNIQVLDAMGKVVHQKANNWAAGTQTLNLDLSHLSAGLYYLRITNPMHVVTQKIIKQ</sequence>
<dbReference type="AlphaFoldDB" id="A0A916DUZ8"/>
<accession>A0A916DUZ8</accession>
<dbReference type="Proteomes" id="UP001060919">
    <property type="component" value="Chromosome"/>
</dbReference>
<name>A0A916DUZ8_9BACT</name>
<evidence type="ECO:0000313" key="3">
    <source>
        <dbReference type="EMBL" id="BDS13197.1"/>
    </source>
</evidence>
<keyword evidence="1" id="KW-0732">Signal</keyword>
<evidence type="ECO:0000259" key="2">
    <source>
        <dbReference type="Pfam" id="PF18962"/>
    </source>
</evidence>
<dbReference type="InterPro" id="IPR026444">
    <property type="entry name" value="Secre_tail"/>
</dbReference>
<reference evidence="3" key="1">
    <citation type="submission" date="2022-09" db="EMBL/GenBank/DDBJ databases">
        <title>Aureispira anguillicida sp. nov., isolated from Leptocephalus of Japanese eel Anguilla japonica.</title>
        <authorList>
            <person name="Yuasa K."/>
            <person name="Mekata T."/>
            <person name="Ikunari K."/>
        </authorList>
    </citation>
    <scope>NUCLEOTIDE SEQUENCE</scope>
    <source>
        <strain evidence="3">EL160426</strain>
    </source>
</reference>
<proteinExistence type="predicted"/>
<evidence type="ECO:0000256" key="1">
    <source>
        <dbReference type="SAM" id="SignalP"/>
    </source>
</evidence>
<dbReference type="EMBL" id="AP026867">
    <property type="protein sequence ID" value="BDS13197.1"/>
    <property type="molecule type" value="Genomic_DNA"/>
</dbReference>
<protein>
    <submittedName>
        <fullName evidence="3">T9SS type A sorting domain-containing protein</fullName>
    </submittedName>
</protein>
<organism evidence="3 4">
    <name type="scientific">Aureispira anguillae</name>
    <dbReference type="NCBI Taxonomy" id="2864201"/>
    <lineage>
        <taxon>Bacteria</taxon>
        <taxon>Pseudomonadati</taxon>
        <taxon>Bacteroidota</taxon>
        <taxon>Saprospiria</taxon>
        <taxon>Saprospirales</taxon>
        <taxon>Saprospiraceae</taxon>
        <taxon>Aureispira</taxon>
    </lineage>
</organism>
<dbReference type="RefSeq" id="WP_264788490.1">
    <property type="nucleotide sequence ID" value="NZ_AP026867.1"/>
</dbReference>
<feature type="domain" description="Secretion system C-terminal sorting" evidence="2">
    <location>
        <begin position="249"/>
        <end position="324"/>
    </location>
</feature>